<evidence type="ECO:0000256" key="2">
    <source>
        <dbReference type="ARBA" id="ARBA00022448"/>
    </source>
</evidence>
<keyword evidence="2 9" id="KW-0813">Transport</keyword>
<reference evidence="11" key="2">
    <citation type="submission" date="2022-10" db="EMBL/GenBank/DDBJ databases">
        <authorList>
            <person name="Trinh H.N."/>
        </authorList>
    </citation>
    <scope>NUCLEOTIDE SEQUENCE</scope>
    <source>
        <strain evidence="11">RN2-1</strain>
    </source>
</reference>
<keyword evidence="7 9" id="KW-1133">Transmembrane helix</keyword>
<gene>
    <name evidence="11" type="ORF">OL599_00545</name>
</gene>
<dbReference type="PANTHER" id="PTHR43386:SF1">
    <property type="entry name" value="D,D-DIPEPTIDE TRANSPORT SYSTEM PERMEASE PROTEIN DDPC-RELATED"/>
    <property type="match status" value="1"/>
</dbReference>
<feature type="transmembrane region" description="Helical" evidence="9">
    <location>
        <begin position="12"/>
        <end position="31"/>
    </location>
</feature>
<evidence type="ECO:0000256" key="5">
    <source>
        <dbReference type="ARBA" id="ARBA00022856"/>
    </source>
</evidence>
<organism evidence="11 12">
    <name type="scientific">Limobrevibacterium gyesilva</name>
    <dbReference type="NCBI Taxonomy" id="2991712"/>
    <lineage>
        <taxon>Bacteria</taxon>
        <taxon>Pseudomonadati</taxon>
        <taxon>Pseudomonadota</taxon>
        <taxon>Alphaproteobacteria</taxon>
        <taxon>Acetobacterales</taxon>
        <taxon>Acetobacteraceae</taxon>
        <taxon>Limobrevibacterium</taxon>
    </lineage>
</organism>
<evidence type="ECO:0000256" key="6">
    <source>
        <dbReference type="ARBA" id="ARBA00022927"/>
    </source>
</evidence>
<dbReference type="InterPro" id="IPR000515">
    <property type="entry name" value="MetI-like"/>
</dbReference>
<reference evidence="11" key="1">
    <citation type="submission" date="2022-09" db="EMBL/GenBank/DDBJ databases">
        <title>Rhodovastum sp. nov. RN2-1 isolated from soil in Seongnam, South Korea.</title>
        <authorList>
            <person name="Le N.T."/>
        </authorList>
    </citation>
    <scope>NUCLEOTIDE SEQUENCE</scope>
    <source>
        <strain evidence="11">RN2-1</strain>
    </source>
</reference>
<dbReference type="Pfam" id="PF12911">
    <property type="entry name" value="OppC_N"/>
    <property type="match status" value="1"/>
</dbReference>
<feature type="transmembrane region" description="Helical" evidence="9">
    <location>
        <begin position="72"/>
        <end position="100"/>
    </location>
</feature>
<dbReference type="GO" id="GO:0005886">
    <property type="term" value="C:plasma membrane"/>
    <property type="evidence" value="ECO:0007669"/>
    <property type="project" value="UniProtKB-SubCell"/>
</dbReference>
<dbReference type="InterPro" id="IPR035906">
    <property type="entry name" value="MetI-like_sf"/>
</dbReference>
<dbReference type="PANTHER" id="PTHR43386">
    <property type="entry name" value="OLIGOPEPTIDE TRANSPORT SYSTEM PERMEASE PROTEIN APPC"/>
    <property type="match status" value="1"/>
</dbReference>
<dbReference type="Proteomes" id="UP001165679">
    <property type="component" value="Unassembled WGS sequence"/>
</dbReference>
<feature type="domain" description="ABC transmembrane type-1" evidence="10">
    <location>
        <begin position="70"/>
        <end position="259"/>
    </location>
</feature>
<dbReference type="Pfam" id="PF00528">
    <property type="entry name" value="BPD_transp_1"/>
    <property type="match status" value="1"/>
</dbReference>
<dbReference type="GO" id="GO:0055085">
    <property type="term" value="P:transmembrane transport"/>
    <property type="evidence" value="ECO:0007669"/>
    <property type="project" value="InterPro"/>
</dbReference>
<evidence type="ECO:0000256" key="7">
    <source>
        <dbReference type="ARBA" id="ARBA00022989"/>
    </source>
</evidence>
<evidence type="ECO:0000259" key="10">
    <source>
        <dbReference type="PROSITE" id="PS50928"/>
    </source>
</evidence>
<feature type="transmembrane region" description="Helical" evidence="9">
    <location>
        <begin position="136"/>
        <end position="157"/>
    </location>
</feature>
<dbReference type="AlphaFoldDB" id="A0AA41YH34"/>
<dbReference type="RefSeq" id="WP_264711636.1">
    <property type="nucleotide sequence ID" value="NZ_JAPDNT010000001.1"/>
</dbReference>
<evidence type="ECO:0000313" key="11">
    <source>
        <dbReference type="EMBL" id="MCW3473054.1"/>
    </source>
</evidence>
<comment type="subcellular location">
    <subcellularLocation>
        <location evidence="1 9">Cell membrane</location>
        <topology evidence="1 9">Multi-pass membrane protein</topology>
    </subcellularLocation>
</comment>
<evidence type="ECO:0000313" key="12">
    <source>
        <dbReference type="Proteomes" id="UP001165679"/>
    </source>
</evidence>
<dbReference type="Gene3D" id="1.10.3720.10">
    <property type="entry name" value="MetI-like"/>
    <property type="match status" value="1"/>
</dbReference>
<dbReference type="PROSITE" id="PS50928">
    <property type="entry name" value="ABC_TM1"/>
    <property type="match status" value="1"/>
</dbReference>
<keyword evidence="4 9" id="KW-0812">Transmembrane</keyword>
<dbReference type="GO" id="GO:0015031">
    <property type="term" value="P:protein transport"/>
    <property type="evidence" value="ECO:0007669"/>
    <property type="project" value="UniProtKB-KW"/>
</dbReference>
<evidence type="ECO:0000256" key="9">
    <source>
        <dbReference type="RuleBase" id="RU363032"/>
    </source>
</evidence>
<proteinExistence type="inferred from homology"/>
<comment type="similarity">
    <text evidence="9">Belongs to the binding-protein-dependent transport system permease family.</text>
</comment>
<evidence type="ECO:0000256" key="8">
    <source>
        <dbReference type="ARBA" id="ARBA00023136"/>
    </source>
</evidence>
<accession>A0AA41YH34</accession>
<protein>
    <submittedName>
        <fullName evidence="11">ABC transporter permease</fullName>
    </submittedName>
</protein>
<dbReference type="GO" id="GO:0015833">
    <property type="term" value="P:peptide transport"/>
    <property type="evidence" value="ECO:0007669"/>
    <property type="project" value="UniProtKB-KW"/>
</dbReference>
<feature type="transmembrane region" description="Helical" evidence="9">
    <location>
        <begin position="112"/>
        <end position="130"/>
    </location>
</feature>
<comment type="caution">
    <text evidence="11">The sequence shown here is derived from an EMBL/GenBank/DDBJ whole genome shotgun (WGS) entry which is preliminary data.</text>
</comment>
<evidence type="ECO:0000256" key="3">
    <source>
        <dbReference type="ARBA" id="ARBA00022475"/>
    </source>
</evidence>
<keyword evidence="3" id="KW-1003">Cell membrane</keyword>
<feature type="transmembrane region" description="Helical" evidence="9">
    <location>
        <begin position="237"/>
        <end position="259"/>
    </location>
</feature>
<dbReference type="EMBL" id="JAPDNT010000001">
    <property type="protein sequence ID" value="MCW3473054.1"/>
    <property type="molecule type" value="Genomic_DNA"/>
</dbReference>
<keyword evidence="6" id="KW-0653">Protein transport</keyword>
<name>A0AA41YH34_9PROT</name>
<feature type="transmembrane region" description="Helical" evidence="9">
    <location>
        <begin position="178"/>
        <end position="200"/>
    </location>
</feature>
<dbReference type="InterPro" id="IPR025966">
    <property type="entry name" value="OppC_N"/>
</dbReference>
<keyword evidence="8 9" id="KW-0472">Membrane</keyword>
<dbReference type="SUPFAM" id="SSF161098">
    <property type="entry name" value="MetI-like"/>
    <property type="match status" value="1"/>
</dbReference>
<keyword evidence="12" id="KW-1185">Reference proteome</keyword>
<dbReference type="CDD" id="cd06261">
    <property type="entry name" value="TM_PBP2"/>
    <property type="match status" value="1"/>
</dbReference>
<evidence type="ECO:0000256" key="1">
    <source>
        <dbReference type="ARBA" id="ARBA00004651"/>
    </source>
</evidence>
<sequence length="273" mass="28837">MKRLLQNPTTLVGAILCVIIVLGAVLAPWIAPYDPVDQSILDRLQPPGGAFLLGTDTYGRDVLSRILWGARISLIVAVTSIASAILVGGAIGMVSGYIGGRVDLFIMQVMDVMLSFPSLILGLIVVALLGPELVNLVFAIALTAIAPFARIARAPVLSLKERAFVEAGRALGFSHARVLFVHILPNIVSEVLVMGSLWMATAVRTEASLSFIGLGVKPPTATWGGMMRDGFEAILDAPWLSIFPGIAILMLVLGLNMVGDGLRDATDPKLSGT</sequence>
<dbReference type="InterPro" id="IPR050366">
    <property type="entry name" value="BP-dependent_transpt_permease"/>
</dbReference>
<keyword evidence="5" id="KW-0571">Peptide transport</keyword>
<evidence type="ECO:0000256" key="4">
    <source>
        <dbReference type="ARBA" id="ARBA00022692"/>
    </source>
</evidence>